<proteinExistence type="predicted"/>
<dbReference type="AlphaFoldDB" id="A0A4R4WGX5"/>
<evidence type="ECO:0000313" key="1">
    <source>
        <dbReference type="EMBL" id="TDD16607.1"/>
    </source>
</evidence>
<organism evidence="1 2">
    <name type="scientific">Nonomuraea diastatica</name>
    <dbReference type="NCBI Taxonomy" id="1848329"/>
    <lineage>
        <taxon>Bacteria</taxon>
        <taxon>Bacillati</taxon>
        <taxon>Actinomycetota</taxon>
        <taxon>Actinomycetes</taxon>
        <taxon>Streptosporangiales</taxon>
        <taxon>Streptosporangiaceae</taxon>
        <taxon>Nonomuraea</taxon>
    </lineage>
</organism>
<accession>A0A4R4WGX5</accession>
<dbReference type="EMBL" id="SMKP01000102">
    <property type="protein sequence ID" value="TDD16607.1"/>
    <property type="molecule type" value="Genomic_DNA"/>
</dbReference>
<comment type="caution">
    <text evidence="1">The sequence shown here is derived from an EMBL/GenBank/DDBJ whole genome shotgun (WGS) entry which is preliminary data.</text>
</comment>
<keyword evidence="2" id="KW-1185">Reference proteome</keyword>
<sequence>MKFLSAAAAAETVSVDPMDIALLTCVLADHQHTAWTLDPDLAAALEYDGLVVVQALQLWLLLGAADPELVYGLDGAEDATHERMDVHVHHRLKAALYAQAPLTAAAMNALADAEFILRNVGDLGSP</sequence>
<dbReference type="OrthoDB" id="9990628at2"/>
<dbReference type="RefSeq" id="WP_132514188.1">
    <property type="nucleotide sequence ID" value="NZ_SMKP01000102.1"/>
</dbReference>
<name>A0A4R4WGX5_9ACTN</name>
<evidence type="ECO:0000313" key="2">
    <source>
        <dbReference type="Proteomes" id="UP000294543"/>
    </source>
</evidence>
<protein>
    <submittedName>
        <fullName evidence="1">Uncharacterized protein</fullName>
    </submittedName>
</protein>
<dbReference type="Proteomes" id="UP000294543">
    <property type="component" value="Unassembled WGS sequence"/>
</dbReference>
<gene>
    <name evidence="1" type="ORF">E1294_30720</name>
</gene>
<reference evidence="1 2" key="1">
    <citation type="submission" date="2019-03" db="EMBL/GenBank/DDBJ databases">
        <title>Draft genome sequences of novel Actinobacteria.</title>
        <authorList>
            <person name="Sahin N."/>
            <person name="Ay H."/>
            <person name="Saygin H."/>
        </authorList>
    </citation>
    <scope>NUCLEOTIDE SEQUENCE [LARGE SCALE GENOMIC DNA]</scope>
    <source>
        <strain evidence="1 2">KC712</strain>
    </source>
</reference>